<reference evidence="1" key="2">
    <citation type="journal article" date="2024" name="Plant">
        <title>Genomic evolution and insights into agronomic trait innovations of Sesamum species.</title>
        <authorList>
            <person name="Miao H."/>
            <person name="Wang L."/>
            <person name="Qu L."/>
            <person name="Liu H."/>
            <person name="Sun Y."/>
            <person name="Le M."/>
            <person name="Wang Q."/>
            <person name="Wei S."/>
            <person name="Zheng Y."/>
            <person name="Lin W."/>
            <person name="Duan Y."/>
            <person name="Cao H."/>
            <person name="Xiong S."/>
            <person name="Wang X."/>
            <person name="Wei L."/>
            <person name="Li C."/>
            <person name="Ma Q."/>
            <person name="Ju M."/>
            <person name="Zhao R."/>
            <person name="Li G."/>
            <person name="Mu C."/>
            <person name="Tian Q."/>
            <person name="Mei H."/>
            <person name="Zhang T."/>
            <person name="Gao T."/>
            <person name="Zhang H."/>
        </authorList>
    </citation>
    <scope>NUCLEOTIDE SEQUENCE</scope>
    <source>
        <strain evidence="1">KEN1</strain>
    </source>
</reference>
<organism evidence="1">
    <name type="scientific">Sesamum latifolium</name>
    <dbReference type="NCBI Taxonomy" id="2727402"/>
    <lineage>
        <taxon>Eukaryota</taxon>
        <taxon>Viridiplantae</taxon>
        <taxon>Streptophyta</taxon>
        <taxon>Embryophyta</taxon>
        <taxon>Tracheophyta</taxon>
        <taxon>Spermatophyta</taxon>
        <taxon>Magnoliopsida</taxon>
        <taxon>eudicotyledons</taxon>
        <taxon>Gunneridae</taxon>
        <taxon>Pentapetalae</taxon>
        <taxon>asterids</taxon>
        <taxon>lamiids</taxon>
        <taxon>Lamiales</taxon>
        <taxon>Pedaliaceae</taxon>
        <taxon>Sesamum</taxon>
    </lineage>
</organism>
<accession>A0AAW2WFE8</accession>
<proteinExistence type="predicted"/>
<name>A0AAW2WFE8_9LAMI</name>
<comment type="caution">
    <text evidence="1">The sequence shown here is derived from an EMBL/GenBank/DDBJ whole genome shotgun (WGS) entry which is preliminary data.</text>
</comment>
<reference evidence="1" key="1">
    <citation type="submission" date="2020-06" db="EMBL/GenBank/DDBJ databases">
        <authorList>
            <person name="Li T."/>
            <person name="Hu X."/>
            <person name="Zhang T."/>
            <person name="Song X."/>
            <person name="Zhang H."/>
            <person name="Dai N."/>
            <person name="Sheng W."/>
            <person name="Hou X."/>
            <person name="Wei L."/>
        </authorList>
    </citation>
    <scope>NUCLEOTIDE SEQUENCE</scope>
    <source>
        <strain evidence="1">KEN1</strain>
        <tissue evidence="1">Leaf</tissue>
    </source>
</reference>
<dbReference type="AlphaFoldDB" id="A0AAW2WFE8"/>
<gene>
    <name evidence="1" type="ORF">Slati_2434600</name>
</gene>
<dbReference type="EMBL" id="JACGWN010000008">
    <property type="protein sequence ID" value="KAL0439516.1"/>
    <property type="molecule type" value="Genomic_DNA"/>
</dbReference>
<evidence type="ECO:0008006" key="2">
    <source>
        <dbReference type="Google" id="ProtNLM"/>
    </source>
</evidence>
<evidence type="ECO:0000313" key="1">
    <source>
        <dbReference type="EMBL" id="KAL0439516.1"/>
    </source>
</evidence>
<protein>
    <recommendedName>
        <fullName evidence="2">Reverse transcriptase domain-containing protein</fullName>
    </recommendedName>
</protein>
<sequence>MEKNVRDQVVDLLRKNKNIFAWTPQDLEGIDPGVIMHHLNLDPTIRPVK</sequence>